<reference evidence="1 2" key="1">
    <citation type="journal article" date="2021" name="Front. Microbiol.">
        <title>Aerobic Denitrification and Heterotrophic Sulfur Oxidation in the Genus Halomonas Revealed by Six Novel Species Characterizations and Genome-Based Analysis.</title>
        <authorList>
            <person name="Wang L."/>
            <person name="Shao Z."/>
        </authorList>
    </citation>
    <scope>NUCLEOTIDE SEQUENCE [LARGE SCALE GENOMIC DNA]</scope>
    <source>
        <strain evidence="1 2">MCCC 1A11036</strain>
    </source>
</reference>
<gene>
    <name evidence="1" type="ORF">HOP51_15680</name>
</gene>
<organism evidence="1 2">
    <name type="scientific">Billgrantia zhangzhouensis</name>
    <dbReference type="NCBI Taxonomy" id="2733481"/>
    <lineage>
        <taxon>Bacteria</taxon>
        <taxon>Pseudomonadati</taxon>
        <taxon>Pseudomonadota</taxon>
        <taxon>Gammaproteobacteria</taxon>
        <taxon>Oceanospirillales</taxon>
        <taxon>Halomonadaceae</taxon>
        <taxon>Billgrantia</taxon>
    </lineage>
</organism>
<dbReference type="InterPro" id="IPR029033">
    <property type="entry name" value="His_PPase_superfam"/>
</dbReference>
<keyword evidence="2" id="KW-1185">Reference proteome</keyword>
<protein>
    <submittedName>
        <fullName evidence="1">Uncharacterized protein</fullName>
    </submittedName>
</protein>
<name>A0ABS9AID6_9GAMM</name>
<proteinExistence type="predicted"/>
<evidence type="ECO:0000313" key="2">
    <source>
        <dbReference type="Proteomes" id="UP001320122"/>
    </source>
</evidence>
<sequence>MTSTLQRAWHTAELAVPGQQAIRLSGLDEHDWERLDQLRLMPLPSK</sequence>
<dbReference type="Proteomes" id="UP001320122">
    <property type="component" value="Unassembled WGS sequence"/>
</dbReference>
<comment type="caution">
    <text evidence="1">The sequence shown here is derived from an EMBL/GenBank/DDBJ whole genome shotgun (WGS) entry which is preliminary data.</text>
</comment>
<dbReference type="SUPFAM" id="SSF53254">
    <property type="entry name" value="Phosphoglycerate mutase-like"/>
    <property type="match status" value="1"/>
</dbReference>
<accession>A0ABS9AID6</accession>
<dbReference type="RefSeq" id="WP_234274865.1">
    <property type="nucleotide sequence ID" value="NZ_JABFTT010000012.1"/>
</dbReference>
<evidence type="ECO:0000313" key="1">
    <source>
        <dbReference type="EMBL" id="MCE8021540.1"/>
    </source>
</evidence>
<dbReference type="EMBL" id="JABFTT010000012">
    <property type="protein sequence ID" value="MCE8021540.1"/>
    <property type="molecule type" value="Genomic_DNA"/>
</dbReference>